<dbReference type="EMBL" id="JAGMVJ010000026">
    <property type="protein sequence ID" value="KAH7070807.1"/>
    <property type="molecule type" value="Genomic_DNA"/>
</dbReference>
<proteinExistence type="predicted"/>
<organism evidence="1 2">
    <name type="scientific">Paraphoma chrysanthemicola</name>
    <dbReference type="NCBI Taxonomy" id="798071"/>
    <lineage>
        <taxon>Eukaryota</taxon>
        <taxon>Fungi</taxon>
        <taxon>Dikarya</taxon>
        <taxon>Ascomycota</taxon>
        <taxon>Pezizomycotina</taxon>
        <taxon>Dothideomycetes</taxon>
        <taxon>Pleosporomycetidae</taxon>
        <taxon>Pleosporales</taxon>
        <taxon>Pleosporineae</taxon>
        <taxon>Phaeosphaeriaceae</taxon>
        <taxon>Paraphoma</taxon>
    </lineage>
</organism>
<evidence type="ECO:0000313" key="2">
    <source>
        <dbReference type="Proteomes" id="UP000813461"/>
    </source>
</evidence>
<accession>A0A8K0VT37</accession>
<evidence type="ECO:0000313" key="1">
    <source>
        <dbReference type="EMBL" id="KAH7070807.1"/>
    </source>
</evidence>
<keyword evidence="2" id="KW-1185">Reference proteome</keyword>
<reference evidence="1" key="1">
    <citation type="journal article" date="2021" name="Nat. Commun.">
        <title>Genetic determinants of endophytism in the Arabidopsis root mycobiome.</title>
        <authorList>
            <person name="Mesny F."/>
            <person name="Miyauchi S."/>
            <person name="Thiergart T."/>
            <person name="Pickel B."/>
            <person name="Atanasova L."/>
            <person name="Karlsson M."/>
            <person name="Huettel B."/>
            <person name="Barry K.W."/>
            <person name="Haridas S."/>
            <person name="Chen C."/>
            <person name="Bauer D."/>
            <person name="Andreopoulos W."/>
            <person name="Pangilinan J."/>
            <person name="LaButti K."/>
            <person name="Riley R."/>
            <person name="Lipzen A."/>
            <person name="Clum A."/>
            <person name="Drula E."/>
            <person name="Henrissat B."/>
            <person name="Kohler A."/>
            <person name="Grigoriev I.V."/>
            <person name="Martin F.M."/>
            <person name="Hacquard S."/>
        </authorList>
    </citation>
    <scope>NUCLEOTIDE SEQUENCE</scope>
    <source>
        <strain evidence="1">MPI-SDFR-AT-0120</strain>
    </source>
</reference>
<dbReference type="AlphaFoldDB" id="A0A8K0VT37"/>
<gene>
    <name evidence="1" type="ORF">FB567DRAFT_598354</name>
</gene>
<comment type="caution">
    <text evidence="1">The sequence shown here is derived from an EMBL/GenBank/DDBJ whole genome shotgun (WGS) entry which is preliminary data.</text>
</comment>
<dbReference type="Proteomes" id="UP000813461">
    <property type="component" value="Unassembled WGS sequence"/>
</dbReference>
<sequence>MLRGLGGIRSQYTTLLEGRLTVPNGIFRTRTLLYSSLAASATTVAAVFLPKNLFKDIRFLAVREIGMDSEAERVAVGDDLRTAMGIVLLVEGQNIVPIFDENRKACNRVGSRTVFNADTDCA</sequence>
<protein>
    <submittedName>
        <fullName evidence="1">Uncharacterized protein</fullName>
    </submittedName>
</protein>
<name>A0A8K0VT37_9PLEO</name>